<dbReference type="AlphaFoldDB" id="A0A1H4M4L1"/>
<reference evidence="8" key="1">
    <citation type="submission" date="2016-10" db="EMBL/GenBank/DDBJ databases">
        <authorList>
            <person name="Varghese N."/>
            <person name="Submissions S."/>
        </authorList>
    </citation>
    <scope>NUCLEOTIDE SEQUENCE [LARGE SCALE GENOMIC DNA]</scope>
    <source>
        <strain evidence="8">ES.061</strain>
    </source>
</reference>
<protein>
    <submittedName>
        <fullName evidence="7">Membrane protein involved in the export of O-antigen and teichoic acid</fullName>
    </submittedName>
</protein>
<feature type="transmembrane region" description="Helical" evidence="6">
    <location>
        <begin position="231"/>
        <end position="251"/>
    </location>
</feature>
<dbReference type="Proteomes" id="UP000199064">
    <property type="component" value="Unassembled WGS sequence"/>
</dbReference>
<feature type="transmembrane region" description="Helical" evidence="6">
    <location>
        <begin position="407"/>
        <end position="430"/>
    </location>
</feature>
<evidence type="ECO:0000256" key="2">
    <source>
        <dbReference type="ARBA" id="ARBA00022475"/>
    </source>
</evidence>
<evidence type="ECO:0000313" key="8">
    <source>
        <dbReference type="Proteomes" id="UP000199064"/>
    </source>
</evidence>
<feature type="transmembrane region" description="Helical" evidence="6">
    <location>
        <begin position="271"/>
        <end position="294"/>
    </location>
</feature>
<feature type="transmembrane region" description="Helical" evidence="6">
    <location>
        <begin position="68"/>
        <end position="92"/>
    </location>
</feature>
<proteinExistence type="predicted"/>
<keyword evidence="5 6" id="KW-0472">Membrane</keyword>
<feature type="transmembrane region" description="Helical" evidence="6">
    <location>
        <begin position="104"/>
        <end position="132"/>
    </location>
</feature>
<accession>A0A1H4M4L1</accession>
<feature type="transmembrane region" description="Helical" evidence="6">
    <location>
        <begin position="197"/>
        <end position="219"/>
    </location>
</feature>
<feature type="transmembrane region" description="Helical" evidence="6">
    <location>
        <begin position="315"/>
        <end position="336"/>
    </location>
</feature>
<sequence length="437" mass="47847">MSDNVSVIAYRNQAIQGPLISLRDIITSQRQVLRDYLAAISGSAGRLVFSLIYFVILANSLTIADFGLFATASAAGVMVGRILALGFTATLYRIATVKRRLLGTYAAGFLLLAFASLPLIALASAVLYLVFFAGDMRVLPFALVIASEAIAWRLTETVIVVNNGLNRFGRAATILIVSIAIRALAAFLFTFHARQDLLSWTVFYLAANSAALVFSLVFYRPRQRLRIRPALYGRRLPDALYVAAAEVLFYLQMEFDKLLVLALGNPTLAGIYAIIMRLVDLTAIPIRSFSMLLVQRMMRTPEMLNRWRLRLGIEGAIFAISTLALAALAIILVFYPTLLGSNVAQTAPLVILALAVPGLRNLTEYQADLLFARGQTLIRAINLAVLATAKAALLSLVLKSFHETSDIVLSMNVVFAVLYLVSVVLTYRALARPARRV</sequence>
<evidence type="ECO:0000313" key="7">
    <source>
        <dbReference type="EMBL" id="SEB77684.1"/>
    </source>
</evidence>
<dbReference type="PANTHER" id="PTHR30250:SF11">
    <property type="entry name" value="O-ANTIGEN TRANSPORTER-RELATED"/>
    <property type="match status" value="1"/>
</dbReference>
<feature type="transmembrane region" description="Helical" evidence="6">
    <location>
        <begin position="36"/>
        <end position="56"/>
    </location>
</feature>
<gene>
    <name evidence="7" type="ORF">SAMN05216452_3132</name>
</gene>
<dbReference type="InterPro" id="IPR050833">
    <property type="entry name" value="Poly_Biosynth_Transport"/>
</dbReference>
<comment type="subcellular location">
    <subcellularLocation>
        <location evidence="1">Cell membrane</location>
        <topology evidence="1">Multi-pass membrane protein</topology>
    </subcellularLocation>
</comment>
<keyword evidence="4 6" id="KW-1133">Transmembrane helix</keyword>
<feature type="transmembrane region" description="Helical" evidence="6">
    <location>
        <begin position="380"/>
        <end position="401"/>
    </location>
</feature>
<feature type="transmembrane region" description="Helical" evidence="6">
    <location>
        <begin position="138"/>
        <end position="159"/>
    </location>
</feature>
<dbReference type="PANTHER" id="PTHR30250">
    <property type="entry name" value="PST FAMILY PREDICTED COLANIC ACID TRANSPORTER"/>
    <property type="match status" value="1"/>
</dbReference>
<keyword evidence="8" id="KW-1185">Reference proteome</keyword>
<feature type="transmembrane region" description="Helical" evidence="6">
    <location>
        <begin position="342"/>
        <end position="359"/>
    </location>
</feature>
<organism evidence="7 8">
    <name type="scientific">Nitratireductor aquibiodomus</name>
    <dbReference type="NCBI Taxonomy" id="204799"/>
    <lineage>
        <taxon>Bacteria</taxon>
        <taxon>Pseudomonadati</taxon>
        <taxon>Pseudomonadota</taxon>
        <taxon>Alphaproteobacteria</taxon>
        <taxon>Hyphomicrobiales</taxon>
        <taxon>Phyllobacteriaceae</taxon>
        <taxon>Nitratireductor</taxon>
    </lineage>
</organism>
<evidence type="ECO:0000256" key="5">
    <source>
        <dbReference type="ARBA" id="ARBA00023136"/>
    </source>
</evidence>
<evidence type="ECO:0000256" key="1">
    <source>
        <dbReference type="ARBA" id="ARBA00004651"/>
    </source>
</evidence>
<dbReference type="GO" id="GO:0005886">
    <property type="term" value="C:plasma membrane"/>
    <property type="evidence" value="ECO:0007669"/>
    <property type="project" value="UniProtKB-SubCell"/>
</dbReference>
<name>A0A1H4M4L1_9HYPH</name>
<feature type="transmembrane region" description="Helical" evidence="6">
    <location>
        <begin position="171"/>
        <end position="191"/>
    </location>
</feature>
<evidence type="ECO:0000256" key="6">
    <source>
        <dbReference type="SAM" id="Phobius"/>
    </source>
</evidence>
<keyword evidence="2" id="KW-1003">Cell membrane</keyword>
<dbReference type="EMBL" id="FNSL01000001">
    <property type="protein sequence ID" value="SEB77684.1"/>
    <property type="molecule type" value="Genomic_DNA"/>
</dbReference>
<keyword evidence="3 6" id="KW-0812">Transmembrane</keyword>
<evidence type="ECO:0000256" key="4">
    <source>
        <dbReference type="ARBA" id="ARBA00022989"/>
    </source>
</evidence>
<evidence type="ECO:0000256" key="3">
    <source>
        <dbReference type="ARBA" id="ARBA00022692"/>
    </source>
</evidence>